<protein>
    <submittedName>
        <fullName evidence="2">Alpha/beta hydrolase</fullName>
    </submittedName>
</protein>
<comment type="caution">
    <text evidence="2">The sequence shown here is derived from an EMBL/GenBank/DDBJ whole genome shotgun (WGS) entry which is preliminary data.</text>
</comment>
<dbReference type="EMBL" id="JAIVFP010000001">
    <property type="protein sequence ID" value="MCI4683817.1"/>
    <property type="molecule type" value="Genomic_DNA"/>
</dbReference>
<dbReference type="InterPro" id="IPR029058">
    <property type="entry name" value="AB_hydrolase_fold"/>
</dbReference>
<evidence type="ECO:0000313" key="3">
    <source>
        <dbReference type="Proteomes" id="UP001139104"/>
    </source>
</evidence>
<dbReference type="Proteomes" id="UP001139104">
    <property type="component" value="Unassembled WGS sequence"/>
</dbReference>
<proteinExistence type="predicted"/>
<reference evidence="2" key="1">
    <citation type="journal article" date="2022" name="ISME J.">
        <title>Identification of active gaseous-alkane degraders at natural gas seeps.</title>
        <authorList>
            <person name="Farhan Ul Haque M."/>
            <person name="Hernandez M."/>
            <person name="Crombie A.T."/>
            <person name="Murrell J.C."/>
        </authorList>
    </citation>
    <scope>NUCLEOTIDE SEQUENCE</scope>
    <source>
        <strain evidence="2">PC2</strain>
    </source>
</reference>
<dbReference type="SUPFAM" id="SSF53474">
    <property type="entry name" value="alpha/beta-Hydrolases"/>
    <property type="match status" value="1"/>
</dbReference>
<dbReference type="RefSeq" id="WP_243067746.1">
    <property type="nucleotide sequence ID" value="NZ_JAIVFK010000006.1"/>
</dbReference>
<dbReference type="PANTHER" id="PTHR12277:SF79">
    <property type="entry name" value="XAA-PRO DIPEPTIDYL-PEPTIDASE-RELATED"/>
    <property type="match status" value="1"/>
</dbReference>
<feature type="domain" description="Serine aminopeptidase S33" evidence="1">
    <location>
        <begin position="80"/>
        <end position="186"/>
    </location>
</feature>
<keyword evidence="3" id="KW-1185">Reference proteome</keyword>
<evidence type="ECO:0000259" key="1">
    <source>
        <dbReference type="Pfam" id="PF12146"/>
    </source>
</evidence>
<dbReference type="Pfam" id="PF12146">
    <property type="entry name" value="Hydrolase_4"/>
    <property type="match status" value="1"/>
</dbReference>
<dbReference type="PANTHER" id="PTHR12277">
    <property type="entry name" value="ALPHA/BETA HYDROLASE DOMAIN-CONTAINING PROTEIN"/>
    <property type="match status" value="1"/>
</dbReference>
<dbReference type="Gene3D" id="3.40.50.1820">
    <property type="entry name" value="alpha/beta hydrolase"/>
    <property type="match status" value="1"/>
</dbReference>
<keyword evidence="2" id="KW-0378">Hydrolase</keyword>
<name>A0ABS9Z889_9HYPH</name>
<dbReference type="GO" id="GO:0016787">
    <property type="term" value="F:hydrolase activity"/>
    <property type="evidence" value="ECO:0007669"/>
    <property type="project" value="UniProtKB-KW"/>
</dbReference>
<accession>A0ABS9Z889</accession>
<gene>
    <name evidence="2" type="ORF">K2U94_13765</name>
</gene>
<sequence length="275" mass="29350">MRAAPRLGLLIAAGFGLLALGAGAFEIHARVTPSLYDPPAQYVPPGDVEAARGMREVRAVTRGGLALRGWYAPATAKPYTLLFFHGSGDGLVKAARMTTPFVRSGYGVLLVEFRGYSGEPGTPSEQGLYQDGRAFVRALQSQGVEPKQMVLFGYSLGTGVAVKLATEYPVAGLMLLAPFLSINKITQHEHPWLPVELLVKDSYDNASRMPNVHCPLLIGHGTADKVVPVRQGTALFDLANQPKALKLLGGDGHLNAFADFAKVAIPWLGKLPPSP</sequence>
<organism evidence="2 3">
    <name type="scientific">Candidatus Rhodoblastus alkanivorans</name>
    <dbReference type="NCBI Taxonomy" id="2954117"/>
    <lineage>
        <taxon>Bacteria</taxon>
        <taxon>Pseudomonadati</taxon>
        <taxon>Pseudomonadota</taxon>
        <taxon>Alphaproteobacteria</taxon>
        <taxon>Hyphomicrobiales</taxon>
        <taxon>Rhodoblastaceae</taxon>
        <taxon>Rhodoblastus</taxon>
    </lineage>
</organism>
<evidence type="ECO:0000313" key="2">
    <source>
        <dbReference type="EMBL" id="MCI4683817.1"/>
    </source>
</evidence>
<dbReference type="InterPro" id="IPR022742">
    <property type="entry name" value="Hydrolase_4"/>
</dbReference>